<evidence type="ECO:0000313" key="2">
    <source>
        <dbReference type="Proteomes" id="UP000002217"/>
    </source>
</evidence>
<sequence length="35" mass="3788">MPVGGRVRPIALCNGRPWLMNQETLVDVPLEAPAS</sequence>
<dbReference type="KEGG" id="dae:Dtox_3815"/>
<keyword evidence="2" id="KW-1185">Reference proteome</keyword>
<gene>
    <name evidence="1" type="ordered locus">Dtox_3815</name>
</gene>
<dbReference type="STRING" id="485916.Dtox_3815"/>
<organism evidence="1 2">
    <name type="scientific">Desulfofarcimen acetoxidans (strain ATCC 49208 / DSM 771 / KCTC 5769 / VKM B-1644 / 5575)</name>
    <name type="common">Desulfotomaculum acetoxidans</name>
    <dbReference type="NCBI Taxonomy" id="485916"/>
    <lineage>
        <taxon>Bacteria</taxon>
        <taxon>Bacillati</taxon>
        <taxon>Bacillota</taxon>
        <taxon>Clostridia</taxon>
        <taxon>Eubacteriales</taxon>
        <taxon>Peptococcaceae</taxon>
        <taxon>Desulfofarcimen</taxon>
    </lineage>
</organism>
<reference evidence="1 2" key="1">
    <citation type="journal article" date="2009" name="Stand. Genomic Sci.">
        <title>Complete genome sequence of Desulfotomaculum acetoxidans type strain (5575).</title>
        <authorList>
            <person name="Spring S."/>
            <person name="Lapidus A."/>
            <person name="Schroder M."/>
            <person name="Gleim D."/>
            <person name="Sims D."/>
            <person name="Meincke L."/>
            <person name="Glavina Del Rio T."/>
            <person name="Tice H."/>
            <person name="Copeland A."/>
            <person name="Cheng J.F."/>
            <person name="Lucas S."/>
            <person name="Chen F."/>
            <person name="Nolan M."/>
            <person name="Bruce D."/>
            <person name="Goodwin L."/>
            <person name="Pitluck S."/>
            <person name="Ivanova N."/>
            <person name="Mavromatis K."/>
            <person name="Mikhailova N."/>
            <person name="Pati A."/>
            <person name="Chen A."/>
            <person name="Palaniappan K."/>
            <person name="Land M."/>
            <person name="Hauser L."/>
            <person name="Chang Y.J."/>
            <person name="Jeffries C.D."/>
            <person name="Chain P."/>
            <person name="Saunders E."/>
            <person name="Brettin T."/>
            <person name="Detter J.C."/>
            <person name="Goker M."/>
            <person name="Bristow J."/>
            <person name="Eisen J.A."/>
            <person name="Markowitz V."/>
            <person name="Hugenholtz P."/>
            <person name="Kyrpides N.C."/>
            <person name="Klenk H.P."/>
            <person name="Han C."/>
        </authorList>
    </citation>
    <scope>NUCLEOTIDE SEQUENCE [LARGE SCALE GENOMIC DNA]</scope>
    <source>
        <strain evidence="2">ATCC 49208 / DSM 771 / VKM B-1644</strain>
    </source>
</reference>
<protein>
    <submittedName>
        <fullName evidence="1">Uncharacterized protein</fullName>
    </submittedName>
</protein>
<dbReference type="AlphaFoldDB" id="C8VXC3"/>
<dbReference type="HOGENOM" id="CLU_3364588_0_0_9"/>
<proteinExistence type="predicted"/>
<dbReference type="EMBL" id="CP001720">
    <property type="protein sequence ID" value="ACV64519.1"/>
    <property type="molecule type" value="Genomic_DNA"/>
</dbReference>
<dbReference type="Proteomes" id="UP000002217">
    <property type="component" value="Chromosome"/>
</dbReference>
<accession>C8VXC3</accession>
<name>C8VXC3_DESAS</name>
<evidence type="ECO:0000313" key="1">
    <source>
        <dbReference type="EMBL" id="ACV64519.1"/>
    </source>
</evidence>